<evidence type="ECO:0000313" key="2">
    <source>
        <dbReference type="EMBL" id="KIN97199.1"/>
    </source>
</evidence>
<proteinExistence type="predicted"/>
<protein>
    <submittedName>
        <fullName evidence="2">Uncharacterized protein</fullName>
    </submittedName>
</protein>
<dbReference type="InParanoid" id="A0A0C3N833"/>
<keyword evidence="3" id="KW-1185">Reference proteome</keyword>
<accession>A0A0C3N833</accession>
<dbReference type="EMBL" id="KN832033">
    <property type="protein sequence ID" value="KIN97199.1"/>
    <property type="molecule type" value="Genomic_DNA"/>
</dbReference>
<organism evidence="2 3">
    <name type="scientific">Pisolithus tinctorius Marx 270</name>
    <dbReference type="NCBI Taxonomy" id="870435"/>
    <lineage>
        <taxon>Eukaryota</taxon>
        <taxon>Fungi</taxon>
        <taxon>Dikarya</taxon>
        <taxon>Basidiomycota</taxon>
        <taxon>Agaricomycotina</taxon>
        <taxon>Agaricomycetes</taxon>
        <taxon>Agaricomycetidae</taxon>
        <taxon>Boletales</taxon>
        <taxon>Sclerodermatineae</taxon>
        <taxon>Pisolithaceae</taxon>
        <taxon>Pisolithus</taxon>
    </lineage>
</organism>
<dbReference type="AlphaFoldDB" id="A0A0C3N833"/>
<reference evidence="3" key="2">
    <citation type="submission" date="2015-01" db="EMBL/GenBank/DDBJ databases">
        <title>Evolutionary Origins and Diversification of the Mycorrhizal Mutualists.</title>
        <authorList>
            <consortium name="DOE Joint Genome Institute"/>
            <consortium name="Mycorrhizal Genomics Consortium"/>
            <person name="Kohler A."/>
            <person name="Kuo A."/>
            <person name="Nagy L.G."/>
            <person name="Floudas D."/>
            <person name="Copeland A."/>
            <person name="Barry K.W."/>
            <person name="Cichocki N."/>
            <person name="Veneault-Fourrey C."/>
            <person name="LaButti K."/>
            <person name="Lindquist E.A."/>
            <person name="Lipzen A."/>
            <person name="Lundell T."/>
            <person name="Morin E."/>
            <person name="Murat C."/>
            <person name="Riley R."/>
            <person name="Ohm R."/>
            <person name="Sun H."/>
            <person name="Tunlid A."/>
            <person name="Henrissat B."/>
            <person name="Grigoriev I.V."/>
            <person name="Hibbett D.S."/>
            <person name="Martin F."/>
        </authorList>
    </citation>
    <scope>NUCLEOTIDE SEQUENCE [LARGE SCALE GENOMIC DNA]</scope>
    <source>
        <strain evidence="3">Marx 270</strain>
    </source>
</reference>
<dbReference type="Proteomes" id="UP000054217">
    <property type="component" value="Unassembled WGS sequence"/>
</dbReference>
<evidence type="ECO:0000313" key="3">
    <source>
        <dbReference type="Proteomes" id="UP000054217"/>
    </source>
</evidence>
<sequence length="106" mass="11727">MRQNGLPETHDNLQLTMHFSVSLKGKLDLPGAARGKPTESQGISNYLPVMMWNGATLNVTMDMWPHAMVGEDFPCTFNRKSHCPGSPVAGTEKWDRDRVDGGSKQL</sequence>
<feature type="region of interest" description="Disordered" evidence="1">
    <location>
        <begin position="81"/>
        <end position="106"/>
    </location>
</feature>
<name>A0A0C3N833_PISTI</name>
<dbReference type="HOGENOM" id="CLU_2224322_0_0_1"/>
<evidence type="ECO:0000256" key="1">
    <source>
        <dbReference type="SAM" id="MobiDB-lite"/>
    </source>
</evidence>
<gene>
    <name evidence="2" type="ORF">M404DRAFT_917886</name>
</gene>
<reference evidence="2 3" key="1">
    <citation type="submission" date="2014-04" db="EMBL/GenBank/DDBJ databases">
        <authorList>
            <consortium name="DOE Joint Genome Institute"/>
            <person name="Kuo A."/>
            <person name="Kohler A."/>
            <person name="Costa M.D."/>
            <person name="Nagy L.G."/>
            <person name="Floudas D."/>
            <person name="Copeland A."/>
            <person name="Barry K.W."/>
            <person name="Cichocki N."/>
            <person name="Veneault-Fourrey C."/>
            <person name="LaButti K."/>
            <person name="Lindquist E.A."/>
            <person name="Lipzen A."/>
            <person name="Lundell T."/>
            <person name="Morin E."/>
            <person name="Murat C."/>
            <person name="Sun H."/>
            <person name="Tunlid A."/>
            <person name="Henrissat B."/>
            <person name="Grigoriev I.V."/>
            <person name="Hibbett D.S."/>
            <person name="Martin F."/>
            <person name="Nordberg H.P."/>
            <person name="Cantor M.N."/>
            <person name="Hua S.X."/>
        </authorList>
    </citation>
    <scope>NUCLEOTIDE SEQUENCE [LARGE SCALE GENOMIC DNA]</scope>
    <source>
        <strain evidence="2 3">Marx 270</strain>
    </source>
</reference>
<feature type="compositionally biased region" description="Basic and acidic residues" evidence="1">
    <location>
        <begin position="92"/>
        <end position="106"/>
    </location>
</feature>